<dbReference type="RefSeq" id="WP_264507345.1">
    <property type="nucleotide sequence ID" value="NZ_JAPDFL010000001.1"/>
</dbReference>
<keyword evidence="1" id="KW-0472">Membrane</keyword>
<keyword evidence="1" id="KW-1133">Transmembrane helix</keyword>
<dbReference type="Proteomes" id="UP001208938">
    <property type="component" value="Unassembled WGS sequence"/>
</dbReference>
<organism evidence="2 3">
    <name type="scientific">Pararhodobacter zhoushanensis</name>
    <dbReference type="NCBI Taxonomy" id="2479545"/>
    <lineage>
        <taxon>Bacteria</taxon>
        <taxon>Pseudomonadati</taxon>
        <taxon>Pseudomonadota</taxon>
        <taxon>Alphaproteobacteria</taxon>
        <taxon>Rhodobacterales</taxon>
        <taxon>Paracoccaceae</taxon>
        <taxon>Pararhodobacter</taxon>
    </lineage>
</organism>
<protein>
    <submittedName>
        <fullName evidence="2">Uncharacterized protein</fullName>
    </submittedName>
</protein>
<gene>
    <name evidence="2" type="ORF">OKW52_20460</name>
</gene>
<evidence type="ECO:0000313" key="2">
    <source>
        <dbReference type="EMBL" id="MCW1934561.1"/>
    </source>
</evidence>
<comment type="caution">
    <text evidence="2">The sequence shown here is derived from an EMBL/GenBank/DDBJ whole genome shotgun (WGS) entry which is preliminary data.</text>
</comment>
<keyword evidence="3" id="KW-1185">Reference proteome</keyword>
<reference evidence="2 3" key="1">
    <citation type="submission" date="2022-10" db="EMBL/GenBank/DDBJ databases">
        <title>Pararhodobacter sp. nov., isolated from marine algae.</title>
        <authorList>
            <person name="Choi B.J."/>
            <person name="Kim J.M."/>
            <person name="Lee J.K."/>
            <person name="Choi D.G."/>
            <person name="Jeon C.O."/>
        </authorList>
    </citation>
    <scope>NUCLEOTIDE SEQUENCE [LARGE SCALE GENOMIC DNA]</scope>
    <source>
        <strain evidence="2 3">ZQ420</strain>
    </source>
</reference>
<sequence>MPPDLLTNLLPVFVVALTGGFGAGIGFFTAAWITRSARKAG</sequence>
<proteinExistence type="predicted"/>
<accession>A0ABT3H441</accession>
<keyword evidence="1" id="KW-0812">Transmembrane</keyword>
<evidence type="ECO:0000256" key="1">
    <source>
        <dbReference type="SAM" id="Phobius"/>
    </source>
</evidence>
<dbReference type="EMBL" id="JAPDFL010000001">
    <property type="protein sequence ID" value="MCW1934561.1"/>
    <property type="molecule type" value="Genomic_DNA"/>
</dbReference>
<feature type="transmembrane region" description="Helical" evidence="1">
    <location>
        <begin position="12"/>
        <end position="33"/>
    </location>
</feature>
<name>A0ABT3H441_9RHOB</name>
<evidence type="ECO:0000313" key="3">
    <source>
        <dbReference type="Proteomes" id="UP001208938"/>
    </source>
</evidence>